<evidence type="ECO:0000313" key="4">
    <source>
        <dbReference type="Proteomes" id="UP000197025"/>
    </source>
</evidence>
<evidence type="ECO:0000256" key="1">
    <source>
        <dbReference type="PIRSR" id="PIRSR017388-1"/>
    </source>
</evidence>
<dbReference type="PANTHER" id="PTHR11614">
    <property type="entry name" value="PHOSPHOLIPASE-RELATED"/>
    <property type="match status" value="1"/>
</dbReference>
<dbReference type="Gene3D" id="3.40.50.1820">
    <property type="entry name" value="alpha/beta hydrolase"/>
    <property type="match status" value="1"/>
</dbReference>
<keyword evidence="4" id="KW-1185">Reference proteome</keyword>
<sequence length="277" mass="31450">MAPFREEEIKGWLELWAPRPGEGPLRPGGEPFAFAGGPIGVLLVHGFTGAPQEMRGLGRFLAENGMTVLGIRLPGHGTRPEDLERVTWRDWVEAVARGADLLRERCTRVFLCGLSLGGLLVLYEATRRPPDGLIVMASPYRIRDVRLRFLWLLKRLFPYAGKDPSDLRDPEVHREHVSYSRYPLSAVEELLRVLRAATSGLPQVRCPTLLIYSYADRTVPPDQGWMIYHRLGSADKTIHWLIRSGHVIPEDVEREEAFEQIARFIRRVASTERLPQS</sequence>
<organism evidence="3 4">
    <name type="scientific">Thermoflexus hugenholtzii JAD2</name>
    <dbReference type="NCBI Taxonomy" id="877466"/>
    <lineage>
        <taxon>Bacteria</taxon>
        <taxon>Bacillati</taxon>
        <taxon>Chloroflexota</taxon>
        <taxon>Thermoflexia</taxon>
        <taxon>Thermoflexales</taxon>
        <taxon>Thermoflexaceae</taxon>
        <taxon>Thermoflexus</taxon>
    </lineage>
</organism>
<name>A0A212R431_9CHLR</name>
<feature type="active site" description="Charge relay system" evidence="1">
    <location>
        <position position="216"/>
    </location>
</feature>
<reference evidence="4" key="1">
    <citation type="submission" date="2017-06" db="EMBL/GenBank/DDBJ databases">
        <authorList>
            <person name="Varghese N."/>
            <person name="Submissions S."/>
        </authorList>
    </citation>
    <scope>NUCLEOTIDE SEQUENCE [LARGE SCALE GENOMIC DNA]</scope>
    <source>
        <strain evidence="4">JAD2</strain>
    </source>
</reference>
<dbReference type="EMBL" id="FYEK01000028">
    <property type="protein sequence ID" value="SNB66578.1"/>
    <property type="molecule type" value="Genomic_DNA"/>
</dbReference>
<dbReference type="InterPro" id="IPR029058">
    <property type="entry name" value="AB_hydrolase_fold"/>
</dbReference>
<dbReference type="GO" id="GO:0052689">
    <property type="term" value="F:carboxylic ester hydrolase activity"/>
    <property type="evidence" value="ECO:0007669"/>
    <property type="project" value="InterPro"/>
</dbReference>
<feature type="active site" description="Charge relay system" evidence="1">
    <location>
        <position position="246"/>
    </location>
</feature>
<dbReference type="InterPro" id="IPR051044">
    <property type="entry name" value="MAG_DAG_Lipase"/>
</dbReference>
<dbReference type="SUPFAM" id="SSF53474">
    <property type="entry name" value="alpha/beta-Hydrolases"/>
    <property type="match status" value="1"/>
</dbReference>
<protein>
    <submittedName>
        <fullName evidence="3">Carboxylesterase</fullName>
    </submittedName>
</protein>
<dbReference type="PIRSF" id="PIRSF017388">
    <property type="entry name" value="Esterase_lipase"/>
    <property type="match status" value="1"/>
</dbReference>
<dbReference type="RefSeq" id="WP_088571400.1">
    <property type="nucleotide sequence ID" value="NZ_FYEK01000028.1"/>
</dbReference>
<dbReference type="Pfam" id="PF12146">
    <property type="entry name" value="Hydrolase_4"/>
    <property type="match status" value="1"/>
</dbReference>
<dbReference type="Proteomes" id="UP000197025">
    <property type="component" value="Unassembled WGS sequence"/>
</dbReference>
<evidence type="ECO:0000313" key="3">
    <source>
        <dbReference type="EMBL" id="SNB66578.1"/>
    </source>
</evidence>
<accession>A0A212R431</accession>
<feature type="domain" description="Serine aminopeptidase S33" evidence="2">
    <location>
        <begin position="41"/>
        <end position="249"/>
    </location>
</feature>
<dbReference type="OrthoDB" id="9786110at2"/>
<dbReference type="InterPro" id="IPR012354">
    <property type="entry name" value="Esterase_lipase"/>
</dbReference>
<dbReference type="FunCoup" id="A0A212R431">
    <property type="interactions" value="3"/>
</dbReference>
<feature type="active site" description="Nucleophile" evidence="1">
    <location>
        <position position="115"/>
    </location>
</feature>
<proteinExistence type="predicted"/>
<dbReference type="AlphaFoldDB" id="A0A212R431"/>
<gene>
    <name evidence="3" type="ORF">SAMN02746019_00001520</name>
</gene>
<dbReference type="InParanoid" id="A0A212R431"/>
<dbReference type="InterPro" id="IPR022742">
    <property type="entry name" value="Hydrolase_4"/>
</dbReference>
<evidence type="ECO:0000259" key="2">
    <source>
        <dbReference type="Pfam" id="PF12146"/>
    </source>
</evidence>